<organism evidence="2 3">
    <name type="scientific">Ichthyophthirius multifiliis</name>
    <name type="common">White spot disease agent</name>
    <name type="synonym">Ich</name>
    <dbReference type="NCBI Taxonomy" id="5932"/>
    <lineage>
        <taxon>Eukaryota</taxon>
        <taxon>Sar</taxon>
        <taxon>Alveolata</taxon>
        <taxon>Ciliophora</taxon>
        <taxon>Intramacronucleata</taxon>
        <taxon>Oligohymenophorea</taxon>
        <taxon>Hymenostomatida</taxon>
        <taxon>Ophryoglenina</taxon>
        <taxon>Ichthyophthirius</taxon>
    </lineage>
</organism>
<evidence type="ECO:0000313" key="2">
    <source>
        <dbReference type="EMBL" id="EGR34586.1"/>
    </source>
</evidence>
<dbReference type="GeneID" id="14910782"/>
<dbReference type="InterPro" id="IPR038516">
    <property type="entry name" value="AAR2_N_sf"/>
</dbReference>
<dbReference type="PANTHER" id="PTHR12689">
    <property type="entry name" value="A1 CISTRON SPLICING FACTOR AAR2-RELATED"/>
    <property type="match status" value="1"/>
</dbReference>
<dbReference type="Proteomes" id="UP000008983">
    <property type="component" value="Unassembled WGS sequence"/>
</dbReference>
<sequence>MDEITQAFHDLGVLLLLENPQGIHFGIDNTIWKVSEKFKGIKMIPHGTHYIHYTLESEQNMFKLGFFINISPQKRIHVRKWDNDSQDYINLPLEDEKRYIQGVQSYQFDSYLGPYPIERFQIWQECQNYISKEVLDELNPIEKQMYQIEQEYKQKDDIKVIAGTIYYSDIPKMRRFQQFRIMEKVIYNNNFK</sequence>
<dbReference type="STRING" id="857967.G0QJM0"/>
<dbReference type="PANTHER" id="PTHR12689:SF4">
    <property type="entry name" value="PROTEIN AAR2 HOMOLOG"/>
    <property type="match status" value="1"/>
</dbReference>
<dbReference type="AlphaFoldDB" id="G0QJM0"/>
<gene>
    <name evidence="2" type="ORF">IMG5_006470</name>
</gene>
<reference evidence="2 3" key="1">
    <citation type="submission" date="2011-07" db="EMBL/GenBank/DDBJ databases">
        <authorList>
            <person name="Coyne R."/>
            <person name="Brami D."/>
            <person name="Johnson J."/>
            <person name="Hostetler J."/>
            <person name="Hannick L."/>
            <person name="Clark T."/>
            <person name="Cassidy-Hanley D."/>
            <person name="Inman J."/>
        </authorList>
    </citation>
    <scope>NUCLEOTIDE SEQUENCE [LARGE SCALE GENOMIC DNA]</scope>
    <source>
        <strain evidence="2 3">G5</strain>
    </source>
</reference>
<dbReference type="InterPro" id="IPR007946">
    <property type="entry name" value="AAR2"/>
</dbReference>
<keyword evidence="3" id="KW-1185">Reference proteome</keyword>
<evidence type="ECO:0000313" key="3">
    <source>
        <dbReference type="Proteomes" id="UP000008983"/>
    </source>
</evidence>
<dbReference type="eggNOG" id="KOG3937">
    <property type="taxonomic scope" value="Eukaryota"/>
</dbReference>
<dbReference type="GO" id="GO:0000244">
    <property type="term" value="P:spliceosomal tri-snRNP complex assembly"/>
    <property type="evidence" value="ECO:0007669"/>
    <property type="project" value="TreeGrafter"/>
</dbReference>
<proteinExistence type="predicted"/>
<name>G0QJM0_ICHMU</name>
<evidence type="ECO:0000259" key="1">
    <source>
        <dbReference type="Pfam" id="PF20981"/>
    </source>
</evidence>
<dbReference type="Gene3D" id="2.60.34.20">
    <property type="match status" value="1"/>
</dbReference>
<accession>G0QJM0</accession>
<dbReference type="OrthoDB" id="288096at2759"/>
<dbReference type="InParanoid" id="G0QJM0"/>
<dbReference type="EMBL" id="GL983073">
    <property type="protein sequence ID" value="EGR34586.1"/>
    <property type="molecule type" value="Genomic_DNA"/>
</dbReference>
<dbReference type="InterPro" id="IPR033647">
    <property type="entry name" value="Aar2_N"/>
</dbReference>
<protein>
    <recommendedName>
        <fullName evidence="1">AAR2 N-terminal domain-containing protein</fullName>
    </recommendedName>
</protein>
<dbReference type="Pfam" id="PF20981">
    <property type="entry name" value="AAR2_1st"/>
    <property type="match status" value="1"/>
</dbReference>
<feature type="domain" description="AAR2 N-terminal" evidence="1">
    <location>
        <begin position="12"/>
        <end position="140"/>
    </location>
</feature>
<dbReference type="CDD" id="cd13777">
    <property type="entry name" value="Aar2_N"/>
    <property type="match status" value="1"/>
</dbReference>
<dbReference type="RefSeq" id="XP_004039890.1">
    <property type="nucleotide sequence ID" value="XM_004039842.1"/>
</dbReference>